<protein>
    <submittedName>
        <fullName evidence="2">Uncharacterized protein</fullName>
    </submittedName>
</protein>
<dbReference type="Proteomes" id="UP000245865">
    <property type="component" value="Unassembled WGS sequence"/>
</dbReference>
<accession>A0A316JG08</accession>
<dbReference type="EMBL" id="QGDB01000003">
    <property type="protein sequence ID" value="PWL18153.1"/>
    <property type="molecule type" value="Genomic_DNA"/>
</dbReference>
<name>A0A316JG08_9HYPH</name>
<gene>
    <name evidence="2" type="ORF">DKP76_10565</name>
</gene>
<evidence type="ECO:0000313" key="2">
    <source>
        <dbReference type="EMBL" id="PWL18153.1"/>
    </source>
</evidence>
<sequence length="81" mass="9014">MFSQTGAYLRLKTKDRFALAFVLHCALKVIVGIGLIWKHRWLSLAALRGWKSSARHGNRGKGNTQPLSRTVRGAVASVIRL</sequence>
<keyword evidence="3" id="KW-1185">Reference proteome</keyword>
<keyword evidence="1" id="KW-1133">Transmembrane helix</keyword>
<proteinExistence type="predicted"/>
<evidence type="ECO:0000256" key="1">
    <source>
        <dbReference type="SAM" id="Phobius"/>
    </source>
</evidence>
<keyword evidence="1" id="KW-0812">Transmembrane</keyword>
<organism evidence="2 3">
    <name type="scientific">Falsochrobactrum shanghaiense</name>
    <dbReference type="NCBI Taxonomy" id="2201899"/>
    <lineage>
        <taxon>Bacteria</taxon>
        <taxon>Pseudomonadati</taxon>
        <taxon>Pseudomonadota</taxon>
        <taxon>Alphaproteobacteria</taxon>
        <taxon>Hyphomicrobiales</taxon>
        <taxon>Brucellaceae</taxon>
        <taxon>Falsochrobactrum</taxon>
    </lineage>
</organism>
<feature type="transmembrane region" description="Helical" evidence="1">
    <location>
        <begin position="17"/>
        <end position="37"/>
    </location>
</feature>
<evidence type="ECO:0000313" key="3">
    <source>
        <dbReference type="Proteomes" id="UP000245865"/>
    </source>
</evidence>
<keyword evidence="1" id="KW-0472">Membrane</keyword>
<comment type="caution">
    <text evidence="2">The sequence shown here is derived from an EMBL/GenBank/DDBJ whole genome shotgun (WGS) entry which is preliminary data.</text>
</comment>
<dbReference type="AlphaFoldDB" id="A0A316JG08"/>
<reference evidence="2 3" key="1">
    <citation type="submission" date="2018-05" db="EMBL/GenBank/DDBJ databases">
        <title>Comparative genomic sequence analysis between strain HN4 and CCM 8460T (Falsochrobactrum ovis) will provide more evidence to prove that HN4 is a new species of Falsochrobactrum.</title>
        <authorList>
            <person name="Lyu W."/>
            <person name="Sun L."/>
            <person name="Yao L."/>
        </authorList>
    </citation>
    <scope>NUCLEOTIDE SEQUENCE [LARGE SCALE GENOMIC DNA]</scope>
    <source>
        <strain evidence="2 3">HN4</strain>
    </source>
</reference>